<protein>
    <recommendedName>
        <fullName evidence="6">Chaperonin GroEL</fullName>
        <ecNumber evidence="6">5.6.1.7</ecNumber>
    </recommendedName>
    <alternativeName>
        <fullName evidence="6">60 kDa chaperonin</fullName>
    </alternativeName>
    <alternativeName>
        <fullName evidence="6">Chaperonin-60</fullName>
        <shortName evidence="6">Cpn60</shortName>
    </alternativeName>
</protein>
<dbReference type="NCBIfam" id="NF009487">
    <property type="entry name" value="PRK12849.1"/>
    <property type="match status" value="1"/>
</dbReference>
<comment type="subcellular location">
    <subcellularLocation>
        <location evidence="6">Cytoplasm</location>
    </subcellularLocation>
</comment>
<dbReference type="NCBIfam" id="NF009488">
    <property type="entry name" value="PRK12850.1"/>
    <property type="match status" value="1"/>
</dbReference>
<evidence type="ECO:0000256" key="8">
    <source>
        <dbReference type="RuleBase" id="RU000419"/>
    </source>
</evidence>
<keyword evidence="5 6" id="KW-0413">Isomerase</keyword>
<keyword evidence="2 6" id="KW-0547">Nucleotide-binding</keyword>
<dbReference type="Gene3D" id="1.10.560.10">
    <property type="entry name" value="GroEL-like equatorial domain"/>
    <property type="match status" value="1"/>
</dbReference>
<dbReference type="HAMAP" id="MF_00600">
    <property type="entry name" value="CH60"/>
    <property type="match status" value="1"/>
</dbReference>
<dbReference type="Proteomes" id="UP000763447">
    <property type="component" value="Unassembled WGS sequence"/>
</dbReference>
<dbReference type="SUPFAM" id="SSF52029">
    <property type="entry name" value="GroEL apical domain-like"/>
    <property type="match status" value="1"/>
</dbReference>
<dbReference type="InterPro" id="IPR001844">
    <property type="entry name" value="Cpn60/GroEL"/>
</dbReference>
<evidence type="ECO:0000256" key="7">
    <source>
        <dbReference type="RuleBase" id="RU000418"/>
    </source>
</evidence>
<dbReference type="InterPro" id="IPR027410">
    <property type="entry name" value="TCP-1-like_intermed_sf"/>
</dbReference>
<comment type="subunit">
    <text evidence="6 8">Forms a cylinder of 14 subunits composed of two heptameric rings stacked back-to-back. Interacts with the co-chaperonin GroES.</text>
</comment>
<keyword evidence="3 6" id="KW-0067">ATP-binding</keyword>
<dbReference type="PANTHER" id="PTHR45633">
    <property type="entry name" value="60 KDA HEAT SHOCK PROTEIN, MITOCHONDRIAL"/>
    <property type="match status" value="1"/>
</dbReference>
<feature type="binding site" evidence="6">
    <location>
        <position position="413"/>
    </location>
    <ligand>
        <name>ATP</name>
        <dbReference type="ChEBI" id="CHEBI:30616"/>
    </ligand>
</feature>
<dbReference type="EMBL" id="JAAXLJ010000008">
    <property type="protein sequence ID" value="NLR18505.1"/>
    <property type="molecule type" value="Genomic_DNA"/>
</dbReference>
<dbReference type="Gene3D" id="3.50.7.10">
    <property type="entry name" value="GroEL"/>
    <property type="match status" value="1"/>
</dbReference>
<name>A0ABX1KZ58_9LACO</name>
<dbReference type="PROSITE" id="PS00296">
    <property type="entry name" value="CHAPERONINS_CPN60"/>
    <property type="match status" value="1"/>
</dbReference>
<comment type="caution">
    <text evidence="9">The sequence shown here is derived from an EMBL/GenBank/DDBJ whole genome shotgun (WGS) entry which is preliminary data.</text>
</comment>
<evidence type="ECO:0000313" key="9">
    <source>
        <dbReference type="EMBL" id="NLR18505.1"/>
    </source>
</evidence>
<dbReference type="SUPFAM" id="SSF48592">
    <property type="entry name" value="GroEL equatorial domain-like"/>
    <property type="match status" value="2"/>
</dbReference>
<dbReference type="NCBIfam" id="NF000592">
    <property type="entry name" value="PRK00013.1"/>
    <property type="match status" value="1"/>
</dbReference>
<evidence type="ECO:0000256" key="3">
    <source>
        <dbReference type="ARBA" id="ARBA00022840"/>
    </source>
</evidence>
<sequence>MAKQLKFSEDARSSMLAGVDKLADTVKTTIGPKGRNVVLEQSYGNPTITNDGVTIAKAIELSDHFENLGAKLVAEVASKTNDIAGDGTTTATVLTQAIVNEGMKNVTAGANPVGIRRGIEKATNAAVKALHDMSHKVATKSDIAQIASISSADQQVGDLIADAMEKVGNDGVITIEESRGVDTSLDVVEGMQFDRGYMSQYMVTDNDKMEANLDNPYILITDKKIANIQDILPLLQSVVEQSRSLLIIADDITGEALPTLVLNKMRGTFNVVAVKAPGFGDRRKAQLQDIAVLTGGTVITDDLGLNLKDATLEQLGQANKVNVTKDDTTIVEGAGAKEQIQERVSEIKTQIDATTSDFDRDKLKERLAKMAGGVAVIRVGAATETELKERKYRIEDALNATRAAVEEGFVPGGGTALINVIPEVEKIEADGDEATGVAIVRRALEEPVRQIAENAGVEGSVIVEHMKTLKPGEGYNAATNKYEDMVNAGIVDPTKVTRSALQNAASVSALLLTTEAVVADEPKDDAAPAAPAQPGMGGMM</sequence>
<reference evidence="9 10" key="1">
    <citation type="submission" date="2020-04" db="EMBL/GenBank/DDBJ databases">
        <title>A novel species of genus Lactobacillus that was isolated from fermented food Zha-chili.</title>
        <authorList>
            <person name="Zhang Z."/>
        </authorList>
    </citation>
    <scope>NUCLEOTIDE SEQUENCE [LARGE SCALE GENOMIC DNA]</scope>
    <source>
        <strain evidence="10">HBUAS51383</strain>
    </source>
</reference>
<dbReference type="Pfam" id="PF00118">
    <property type="entry name" value="Cpn60_TCP1"/>
    <property type="match status" value="1"/>
</dbReference>
<feature type="binding site" evidence="6">
    <location>
        <begin position="29"/>
        <end position="32"/>
    </location>
    <ligand>
        <name>ATP</name>
        <dbReference type="ChEBI" id="CHEBI:30616"/>
    </ligand>
</feature>
<proteinExistence type="inferred from homology"/>
<dbReference type="EC" id="5.6.1.7" evidence="6"/>
<dbReference type="NCBIfam" id="NF009489">
    <property type="entry name" value="PRK12851.1"/>
    <property type="match status" value="1"/>
</dbReference>
<dbReference type="Gene3D" id="3.30.260.10">
    <property type="entry name" value="TCP-1-like chaperonin intermediate domain"/>
    <property type="match status" value="1"/>
</dbReference>
<evidence type="ECO:0000256" key="6">
    <source>
        <dbReference type="HAMAP-Rule" id="MF_00600"/>
    </source>
</evidence>
<evidence type="ECO:0000256" key="2">
    <source>
        <dbReference type="ARBA" id="ARBA00022741"/>
    </source>
</evidence>
<keyword evidence="4 6" id="KW-0143">Chaperone</keyword>
<dbReference type="InterPro" id="IPR027409">
    <property type="entry name" value="GroEL-like_apical_dom_sf"/>
</dbReference>
<evidence type="ECO:0000256" key="5">
    <source>
        <dbReference type="ARBA" id="ARBA00023235"/>
    </source>
</evidence>
<feature type="binding site" evidence="6">
    <location>
        <begin position="86"/>
        <end position="90"/>
    </location>
    <ligand>
        <name>ATP</name>
        <dbReference type="ChEBI" id="CHEBI:30616"/>
    </ligand>
</feature>
<comment type="function">
    <text evidence="6 8">Together with its co-chaperonin GroES, plays an essential role in assisting protein folding. The GroEL-GroES system forms a nano-cage that allows encapsulation of the non-native substrate proteins and provides a physical environment optimized to promote and accelerate protein folding.</text>
</comment>
<dbReference type="InterPro" id="IPR018370">
    <property type="entry name" value="Chaperonin_Cpn60_CS"/>
</dbReference>
<keyword evidence="10" id="KW-1185">Reference proteome</keyword>
<dbReference type="RefSeq" id="WP_168925122.1">
    <property type="nucleotide sequence ID" value="NZ_JAAXLJ010000008.1"/>
</dbReference>
<accession>A0ABX1KZ58</accession>
<evidence type="ECO:0000256" key="4">
    <source>
        <dbReference type="ARBA" id="ARBA00023186"/>
    </source>
</evidence>
<gene>
    <name evidence="6 9" type="primary">groL</name>
    <name evidence="6" type="synonym">groEL</name>
    <name evidence="9" type="ORF">HC026_06150</name>
</gene>
<feature type="binding site" evidence="6">
    <location>
        <position position="492"/>
    </location>
    <ligand>
        <name>ATP</name>
        <dbReference type="ChEBI" id="CHEBI:30616"/>
    </ligand>
</feature>
<evidence type="ECO:0000256" key="1">
    <source>
        <dbReference type="ARBA" id="ARBA00006607"/>
    </source>
</evidence>
<dbReference type="InterPro" id="IPR002423">
    <property type="entry name" value="Cpn60/GroEL/TCP-1"/>
</dbReference>
<comment type="caution">
    <text evidence="6">Lacks conserved residue(s) required for the propagation of feature annotation.</text>
</comment>
<organism evidence="9 10">
    <name type="scientific">Secundilactobacillus angelensis</name>
    <dbReference type="NCBI Taxonomy" id="2722706"/>
    <lineage>
        <taxon>Bacteria</taxon>
        <taxon>Bacillati</taxon>
        <taxon>Bacillota</taxon>
        <taxon>Bacilli</taxon>
        <taxon>Lactobacillales</taxon>
        <taxon>Lactobacillaceae</taxon>
        <taxon>Secundilactobacillus</taxon>
    </lineage>
</organism>
<comment type="similarity">
    <text evidence="1 6 7">Belongs to the chaperonin (HSP60) family.</text>
</comment>
<keyword evidence="6" id="KW-0963">Cytoplasm</keyword>
<dbReference type="CDD" id="cd03344">
    <property type="entry name" value="GroEL"/>
    <property type="match status" value="1"/>
</dbReference>
<dbReference type="InterPro" id="IPR027413">
    <property type="entry name" value="GROEL-like_equatorial_sf"/>
</dbReference>
<dbReference type="PRINTS" id="PR00298">
    <property type="entry name" value="CHAPERONIN60"/>
</dbReference>
<dbReference type="NCBIfam" id="TIGR02348">
    <property type="entry name" value="GroEL"/>
    <property type="match status" value="1"/>
</dbReference>
<feature type="binding site" evidence="6">
    <location>
        <begin position="476"/>
        <end position="478"/>
    </location>
    <ligand>
        <name>ATP</name>
        <dbReference type="ChEBI" id="CHEBI:30616"/>
    </ligand>
</feature>
<evidence type="ECO:0000313" key="10">
    <source>
        <dbReference type="Proteomes" id="UP000763447"/>
    </source>
</evidence>